<feature type="domain" description="Thioredoxin" evidence="7">
    <location>
        <begin position="40"/>
        <end position="238"/>
    </location>
</feature>
<dbReference type="InterPro" id="IPR036249">
    <property type="entry name" value="Thioredoxin-like_sf"/>
</dbReference>
<evidence type="ECO:0000256" key="4">
    <source>
        <dbReference type="ARBA" id="ARBA00023157"/>
    </source>
</evidence>
<dbReference type="PANTHER" id="PTHR13887">
    <property type="entry name" value="GLUTATHIONE S-TRANSFERASE KAPPA"/>
    <property type="match status" value="1"/>
</dbReference>
<keyword evidence="5" id="KW-0676">Redox-active center</keyword>
<sequence length="241" mass="26004">MSPQNTGRSSLFGALFVPALILGGLIILAILVMTFSGGDSGSSRSASSDNVRTLDASTITRFENEFDAIGEAVGSADAPITIREFADYQCPACGAFAPTAKRIRDELVDSGDVRFVFFDFPLPMHAHARQAAVAARCAARQDKFWTYHDRLFDSQRSWSQENDPTTMFLDMAVETGVNADRLEQCVAQGGPDEVIARNLEAGKAIGLRATPTVIVGNQMFSGVVGYERIQQAIDEQTNGGE</sequence>
<organism evidence="8 9">
    <name type="scientific">Salinisphaera dokdonensis CL-ES53</name>
    <dbReference type="NCBI Taxonomy" id="1304272"/>
    <lineage>
        <taxon>Bacteria</taxon>
        <taxon>Pseudomonadati</taxon>
        <taxon>Pseudomonadota</taxon>
        <taxon>Gammaproteobacteria</taxon>
        <taxon>Salinisphaerales</taxon>
        <taxon>Salinisphaeraceae</taxon>
        <taxon>Salinisphaera</taxon>
    </lineage>
</organism>
<feature type="transmembrane region" description="Helical" evidence="6">
    <location>
        <begin position="12"/>
        <end position="35"/>
    </location>
</feature>
<protein>
    <recommendedName>
        <fullName evidence="7">Thioredoxin domain-containing protein</fullName>
    </recommendedName>
</protein>
<gene>
    <name evidence="8" type="ORF">SADO_05550</name>
</gene>
<accession>A0ABV2AYH2</accession>
<dbReference type="PANTHER" id="PTHR13887:SF14">
    <property type="entry name" value="DISULFIDE BOND FORMATION PROTEIN D"/>
    <property type="match status" value="1"/>
</dbReference>
<keyword evidence="9" id="KW-1185">Reference proteome</keyword>
<keyword evidence="4" id="KW-1015">Disulfide bond</keyword>
<evidence type="ECO:0000313" key="9">
    <source>
        <dbReference type="Proteomes" id="UP001460888"/>
    </source>
</evidence>
<name>A0ABV2AYH2_9GAMM</name>
<evidence type="ECO:0000256" key="2">
    <source>
        <dbReference type="ARBA" id="ARBA00022729"/>
    </source>
</evidence>
<keyword evidence="6" id="KW-0472">Membrane</keyword>
<dbReference type="RefSeq" id="WP_353109918.1">
    <property type="nucleotide sequence ID" value="NZ_APND01000001.1"/>
</dbReference>
<comment type="caution">
    <text evidence="8">The sequence shown here is derived from an EMBL/GenBank/DDBJ whole genome shotgun (WGS) entry which is preliminary data.</text>
</comment>
<dbReference type="SUPFAM" id="SSF52833">
    <property type="entry name" value="Thioredoxin-like"/>
    <property type="match status" value="1"/>
</dbReference>
<dbReference type="PROSITE" id="PS51352">
    <property type="entry name" value="THIOREDOXIN_2"/>
    <property type="match status" value="1"/>
</dbReference>
<proteinExistence type="inferred from homology"/>
<keyword evidence="6" id="KW-1133">Transmembrane helix</keyword>
<keyword evidence="6" id="KW-0812">Transmembrane</keyword>
<evidence type="ECO:0000313" key="8">
    <source>
        <dbReference type="EMBL" id="MES1928699.1"/>
    </source>
</evidence>
<evidence type="ECO:0000259" key="7">
    <source>
        <dbReference type="PROSITE" id="PS51352"/>
    </source>
</evidence>
<reference evidence="8 9" key="1">
    <citation type="submission" date="2013-03" db="EMBL/GenBank/DDBJ databases">
        <title>Salinisphaera dokdonensis CL-ES53 Genome Sequencing.</title>
        <authorList>
            <person name="Li C."/>
            <person name="Lai Q."/>
            <person name="Shao Z."/>
        </authorList>
    </citation>
    <scope>NUCLEOTIDE SEQUENCE [LARGE SCALE GENOMIC DNA]</scope>
    <source>
        <strain evidence="8 9">CL-ES53</strain>
    </source>
</reference>
<evidence type="ECO:0000256" key="3">
    <source>
        <dbReference type="ARBA" id="ARBA00023002"/>
    </source>
</evidence>
<evidence type="ECO:0000256" key="1">
    <source>
        <dbReference type="ARBA" id="ARBA00005791"/>
    </source>
</evidence>
<dbReference type="Proteomes" id="UP001460888">
    <property type="component" value="Unassembled WGS sequence"/>
</dbReference>
<dbReference type="InterPro" id="IPR012336">
    <property type="entry name" value="Thioredoxin-like_fold"/>
</dbReference>
<dbReference type="Pfam" id="PF13462">
    <property type="entry name" value="Thioredoxin_4"/>
    <property type="match status" value="1"/>
</dbReference>
<dbReference type="Gene3D" id="3.40.30.10">
    <property type="entry name" value="Glutaredoxin"/>
    <property type="match status" value="1"/>
</dbReference>
<evidence type="ECO:0000256" key="6">
    <source>
        <dbReference type="SAM" id="Phobius"/>
    </source>
</evidence>
<evidence type="ECO:0000256" key="5">
    <source>
        <dbReference type="ARBA" id="ARBA00023284"/>
    </source>
</evidence>
<comment type="similarity">
    <text evidence="1">Belongs to the thioredoxin family. DsbA subfamily.</text>
</comment>
<dbReference type="InterPro" id="IPR013766">
    <property type="entry name" value="Thioredoxin_domain"/>
</dbReference>
<keyword evidence="2" id="KW-0732">Signal</keyword>
<dbReference type="EMBL" id="APND01000001">
    <property type="protein sequence ID" value="MES1928699.1"/>
    <property type="molecule type" value="Genomic_DNA"/>
</dbReference>
<keyword evidence="3" id="KW-0560">Oxidoreductase</keyword>